<dbReference type="Pfam" id="PF13845">
    <property type="entry name" value="Septum_form"/>
    <property type="match status" value="1"/>
</dbReference>
<dbReference type="Proteomes" id="UP001058271">
    <property type="component" value="Chromosome"/>
</dbReference>
<name>A0ABY5ZAY5_9ACTN</name>
<dbReference type="PROSITE" id="PS51257">
    <property type="entry name" value="PROKAR_LIPOPROTEIN"/>
    <property type="match status" value="1"/>
</dbReference>
<accession>A0ABY5ZAY5</accession>
<feature type="chain" id="PRO_5046211203" evidence="1">
    <location>
        <begin position="22"/>
        <end position="299"/>
    </location>
</feature>
<evidence type="ECO:0000313" key="4">
    <source>
        <dbReference type="Proteomes" id="UP001058271"/>
    </source>
</evidence>
<dbReference type="RefSeq" id="WP_260728661.1">
    <property type="nucleotide sequence ID" value="NZ_BAAABS010000015.1"/>
</dbReference>
<evidence type="ECO:0000259" key="2">
    <source>
        <dbReference type="Pfam" id="PF13845"/>
    </source>
</evidence>
<keyword evidence="4" id="KW-1185">Reference proteome</keyword>
<dbReference type="EMBL" id="CP073721">
    <property type="protein sequence ID" value="UWZ39261.1"/>
    <property type="molecule type" value="Genomic_DNA"/>
</dbReference>
<feature type="domain" description="Septum formation-related" evidence="2">
    <location>
        <begin position="60"/>
        <end position="275"/>
    </location>
</feature>
<evidence type="ECO:0000313" key="3">
    <source>
        <dbReference type="EMBL" id="UWZ39261.1"/>
    </source>
</evidence>
<protein>
    <submittedName>
        <fullName evidence="3">Septum formation family protein</fullName>
    </submittedName>
</protein>
<sequence>MRRIALLVVVTVLLAGCSAPAGTDGNLTDGWEVPPAPSVPVPAIGTCLATGGNVAYNDKGDPAATPVDCGTPHKLEVVRVARFPDDAQPPAWGSPAMRAAYADCGKAASGYLGGDWHTAWLFVHVGRPSSAAWAGGARSYVCGVAEFERTDWASPAVERIGSLKGSLTGRPPRCATLIGNQPDKQGFYLRIAGERRTDCNEAHDAELAAVFELPDGAYPSWQAQGDYLLPRCITAVTALLGLSRQAFDRRAELWVHFTWLDDQSEWQAGERASLCYVTVPMAHKVRGSLKGVGAGPLPY</sequence>
<feature type="signal peptide" evidence="1">
    <location>
        <begin position="1"/>
        <end position="21"/>
    </location>
</feature>
<organism evidence="3 4">
    <name type="scientific">Dactylosporangium roseum</name>
    <dbReference type="NCBI Taxonomy" id="47989"/>
    <lineage>
        <taxon>Bacteria</taxon>
        <taxon>Bacillati</taxon>
        <taxon>Actinomycetota</taxon>
        <taxon>Actinomycetes</taxon>
        <taxon>Micromonosporales</taxon>
        <taxon>Micromonosporaceae</taxon>
        <taxon>Dactylosporangium</taxon>
    </lineage>
</organism>
<keyword evidence="1" id="KW-0732">Signal</keyword>
<dbReference type="InterPro" id="IPR026004">
    <property type="entry name" value="Septum_form"/>
</dbReference>
<reference evidence="3" key="1">
    <citation type="submission" date="2021-04" db="EMBL/GenBank/DDBJ databases">
        <title>Biosynthetic gene clusters of Dactylosporangioum roseum.</title>
        <authorList>
            <person name="Hartkoorn R.C."/>
            <person name="Beaudoing E."/>
            <person name="Hot D."/>
            <person name="Moureu S."/>
        </authorList>
    </citation>
    <scope>NUCLEOTIDE SEQUENCE</scope>
    <source>
        <strain evidence="3">NRRL B-16295</strain>
    </source>
</reference>
<gene>
    <name evidence="3" type="ORF">Drose_14100</name>
</gene>
<proteinExistence type="predicted"/>
<evidence type="ECO:0000256" key="1">
    <source>
        <dbReference type="SAM" id="SignalP"/>
    </source>
</evidence>